<dbReference type="PROSITE" id="PS50975">
    <property type="entry name" value="ATP_GRASP"/>
    <property type="match status" value="1"/>
</dbReference>
<feature type="compositionally biased region" description="Gly residues" evidence="2">
    <location>
        <begin position="598"/>
        <end position="610"/>
    </location>
</feature>
<dbReference type="RefSeq" id="WP_285340059.1">
    <property type="nucleotide sequence ID" value="NZ_JASITI010000001.1"/>
</dbReference>
<evidence type="ECO:0000259" key="4">
    <source>
        <dbReference type="PROSITE" id="PS51186"/>
    </source>
</evidence>
<accession>A0ABT7GKL7</accession>
<feature type="region of interest" description="Disordered" evidence="2">
    <location>
        <begin position="579"/>
        <end position="682"/>
    </location>
</feature>
<sequence length="682" mass="68688">MAKLRAARAGEAEALTALVMRSKAHWGYDAAFLAACAPQLRVREAELAARRIAVAENARGELLGLASLDDVGDGPGGAPGDGPAARLGLLFVEPSAIGLGTGRLLYRDVLRRASALGVRRLLIDADPHATGFYRAMGAVEHPGAAPEGLVRFEAAPAPLADWARAWTGGVPAVHVGNVAEFNAQFADASLGAGQRAAHDYACLAAFYSPRPAALVLPRAVSPGWVALVGRQLGWDPEVEVYDGLAERGPGLSEAVAARPALARRLTEGGRPLVPWGLTGPYARLAGLPWRPEGLRYESKSAAHALFGRILAGGGHPGITLPAQWRARTRRAAVRLLAARSRAGESTVLKSEHGVGGSGTTVVTPGKVKAAGGARAVLRRLPRGPLLLEEYVHGPADARLPRDLTYDGFVDGAGRPHEVGAAVMDVAGGGYRGATVGPGVVPDGLAGPLLAFGAAVGRELAAAGYRGWFDVDFVTDAAGRLAPTEANLRLTGPSAAFMVAARLDELRGAGHLVRIADRVELGARLPDAQAEALCADLARDCAALGAVFVPAIPTGAFDPDPWLGVLVAARDRQTLDAAESLVRHRSRATGAAFEPNAGPGAGPGSGSGSGSGPHSVSGSGSGSGPDSVSGSGADSGSSPGSGSGPGTGPDSGSGSGSASGSGSGPDSDSDSDSGTGTGTGTGP</sequence>
<dbReference type="EC" id="2.3.1.-" evidence="5"/>
<dbReference type="EMBL" id="JASITI010000001">
    <property type="protein sequence ID" value="MDK9494138.1"/>
    <property type="molecule type" value="Genomic_DNA"/>
</dbReference>
<dbReference type="SUPFAM" id="SSF55729">
    <property type="entry name" value="Acyl-CoA N-acyltransferases (Nat)"/>
    <property type="match status" value="1"/>
</dbReference>
<dbReference type="InterPro" id="IPR016181">
    <property type="entry name" value="Acyl_CoA_acyltransferase"/>
</dbReference>
<dbReference type="Gene3D" id="3.40.630.30">
    <property type="match status" value="1"/>
</dbReference>
<feature type="compositionally biased region" description="Low complexity" evidence="2">
    <location>
        <begin position="611"/>
        <end position="637"/>
    </location>
</feature>
<evidence type="ECO:0000256" key="2">
    <source>
        <dbReference type="SAM" id="MobiDB-lite"/>
    </source>
</evidence>
<gene>
    <name evidence="5" type="ORF">QEZ40_000004</name>
</gene>
<dbReference type="Pfam" id="PF00583">
    <property type="entry name" value="Acetyltransf_1"/>
    <property type="match status" value="1"/>
</dbReference>
<dbReference type="PROSITE" id="PS51186">
    <property type="entry name" value="GNAT"/>
    <property type="match status" value="1"/>
</dbReference>
<organism evidence="5 6">
    <name type="scientific">Streptomyces katrae</name>
    <dbReference type="NCBI Taxonomy" id="68223"/>
    <lineage>
        <taxon>Bacteria</taxon>
        <taxon>Bacillati</taxon>
        <taxon>Actinomycetota</taxon>
        <taxon>Actinomycetes</taxon>
        <taxon>Kitasatosporales</taxon>
        <taxon>Streptomycetaceae</taxon>
        <taxon>Streptomyces</taxon>
    </lineage>
</organism>
<keyword evidence="5" id="KW-0808">Transferase</keyword>
<evidence type="ECO:0000256" key="1">
    <source>
        <dbReference type="PROSITE-ProRule" id="PRU00409"/>
    </source>
</evidence>
<evidence type="ECO:0000313" key="6">
    <source>
        <dbReference type="Proteomes" id="UP001223390"/>
    </source>
</evidence>
<keyword evidence="1" id="KW-0067">ATP-binding</keyword>
<dbReference type="SUPFAM" id="SSF56059">
    <property type="entry name" value="Glutathione synthetase ATP-binding domain-like"/>
    <property type="match status" value="1"/>
</dbReference>
<dbReference type="InterPro" id="IPR011761">
    <property type="entry name" value="ATP-grasp"/>
</dbReference>
<dbReference type="Proteomes" id="UP001223390">
    <property type="component" value="Unassembled WGS sequence"/>
</dbReference>
<dbReference type="GO" id="GO:0016746">
    <property type="term" value="F:acyltransferase activity"/>
    <property type="evidence" value="ECO:0007669"/>
    <property type="project" value="UniProtKB-KW"/>
</dbReference>
<proteinExistence type="predicted"/>
<evidence type="ECO:0000259" key="3">
    <source>
        <dbReference type="PROSITE" id="PS50975"/>
    </source>
</evidence>
<comment type="caution">
    <text evidence="5">The sequence shown here is derived from an EMBL/GenBank/DDBJ whole genome shotgun (WGS) entry which is preliminary data.</text>
</comment>
<feature type="domain" description="N-acetyltransferase" evidence="4">
    <location>
        <begin position="2"/>
        <end position="156"/>
    </location>
</feature>
<dbReference type="InterPro" id="IPR000182">
    <property type="entry name" value="GNAT_dom"/>
</dbReference>
<keyword evidence="6" id="KW-1185">Reference proteome</keyword>
<feature type="compositionally biased region" description="Gly residues" evidence="2">
    <location>
        <begin position="638"/>
        <end position="662"/>
    </location>
</feature>
<feature type="domain" description="ATP-grasp" evidence="3">
    <location>
        <begin position="310"/>
        <end position="516"/>
    </location>
</feature>
<keyword evidence="1" id="KW-0547">Nucleotide-binding</keyword>
<protein>
    <submittedName>
        <fullName evidence="5">GNAT family N-acetyltransferase</fullName>
        <ecNumber evidence="5">2.3.1.-</ecNumber>
    </submittedName>
</protein>
<evidence type="ECO:0000313" key="5">
    <source>
        <dbReference type="EMBL" id="MDK9494138.1"/>
    </source>
</evidence>
<reference evidence="5 6" key="1">
    <citation type="submission" date="2023-05" db="EMBL/GenBank/DDBJ databases">
        <title>Sequencing and Assembly of Streptomyces sp. NP73.</title>
        <authorList>
            <person name="Konwar A.N."/>
            <person name="Saikia K."/>
            <person name="Thakur D."/>
        </authorList>
    </citation>
    <scope>NUCLEOTIDE SEQUENCE [LARGE SCALE GENOMIC DNA]</scope>
    <source>
        <strain evidence="5 6">NP73</strain>
    </source>
</reference>
<name>A0ABT7GKL7_9ACTN</name>
<keyword evidence="5" id="KW-0012">Acyltransferase</keyword>